<keyword evidence="2" id="KW-1185">Reference proteome</keyword>
<accession>A0ABS0GSP6</accession>
<organism evidence="1 2">
    <name type="scientific">Plantactinospora alkalitolerans</name>
    <dbReference type="NCBI Taxonomy" id="2789879"/>
    <lineage>
        <taxon>Bacteria</taxon>
        <taxon>Bacillati</taxon>
        <taxon>Actinomycetota</taxon>
        <taxon>Actinomycetes</taxon>
        <taxon>Micromonosporales</taxon>
        <taxon>Micromonosporaceae</taxon>
        <taxon>Plantactinospora</taxon>
    </lineage>
</organism>
<evidence type="ECO:0000313" key="2">
    <source>
        <dbReference type="Proteomes" id="UP000638560"/>
    </source>
</evidence>
<protein>
    <submittedName>
        <fullName evidence="1">Uncharacterized protein</fullName>
    </submittedName>
</protein>
<name>A0ABS0GSP6_9ACTN</name>
<gene>
    <name evidence="1" type="ORF">I0C86_09510</name>
</gene>
<comment type="caution">
    <text evidence="1">The sequence shown here is derived from an EMBL/GenBank/DDBJ whole genome shotgun (WGS) entry which is preliminary data.</text>
</comment>
<dbReference type="Proteomes" id="UP000638560">
    <property type="component" value="Unassembled WGS sequence"/>
</dbReference>
<evidence type="ECO:0000313" key="1">
    <source>
        <dbReference type="EMBL" id="MBF9129210.1"/>
    </source>
</evidence>
<sequence>MSGPRSTPPRIGSPQWDRELATIGVDRKVLDDELAVAIRDSESIAGEVDPHSLDFSGEPAQVAAAWILFHQHHPSYGALMYLGHVWSSAEQTLRDWVVRQFAAMLVHGPGPVAASGEYGLWVDYFEAWSEAPGVFTSLAAQTPHSCWHRLLSAAGPVPWTAKRDYFLEAAEIPELHTALAEGISGSFYDIYGNVDAVEAAHLLDRITVADDDLRDALVEATTQPLRLRSGSVIVVDDPTWRYPGSLLVHATVSGGRWRWVPGSELVADGTVYGRLVHRGFTLDGRLSHQVFQGRPLDGHHRLHRVEAVPEHAEALVDRELEAWPPGLREYVARTRGRPAEE</sequence>
<dbReference type="EMBL" id="JADPUN010000108">
    <property type="protein sequence ID" value="MBF9129210.1"/>
    <property type="molecule type" value="Genomic_DNA"/>
</dbReference>
<reference evidence="1 2" key="1">
    <citation type="submission" date="2020-11" db="EMBL/GenBank/DDBJ databases">
        <title>A novel isolate from a Black sea contaminated sediment with potential to produce alkanes: Plantactinospora alkalitolerans sp. nov.</title>
        <authorList>
            <person name="Carro L."/>
            <person name="Veyisoglu A."/>
            <person name="Guven K."/>
            <person name="Schumann P."/>
            <person name="Klenk H.-P."/>
            <person name="Sahin N."/>
        </authorList>
    </citation>
    <scope>NUCLEOTIDE SEQUENCE [LARGE SCALE GENOMIC DNA]</scope>
    <source>
        <strain evidence="1 2">S1510</strain>
    </source>
</reference>
<dbReference type="RefSeq" id="WP_196200849.1">
    <property type="nucleotide sequence ID" value="NZ_JADPUN010000108.1"/>
</dbReference>
<proteinExistence type="predicted"/>